<comment type="subcellular location">
    <subcellularLocation>
        <location evidence="4 5">Nucleus</location>
    </subcellularLocation>
</comment>
<feature type="region of interest" description="Disordered" evidence="6">
    <location>
        <begin position="199"/>
        <end position="249"/>
    </location>
</feature>
<evidence type="ECO:0000259" key="7">
    <source>
        <dbReference type="PROSITE" id="PS50071"/>
    </source>
</evidence>
<dbReference type="InterPro" id="IPR017970">
    <property type="entry name" value="Homeobox_CS"/>
</dbReference>
<feature type="region of interest" description="Disordered" evidence="6">
    <location>
        <begin position="102"/>
        <end position="143"/>
    </location>
</feature>
<keyword evidence="1 4" id="KW-0238">DNA-binding</keyword>
<evidence type="ECO:0000256" key="4">
    <source>
        <dbReference type="PROSITE-ProRule" id="PRU00108"/>
    </source>
</evidence>
<feature type="region of interest" description="Disordered" evidence="6">
    <location>
        <begin position="1"/>
        <end position="21"/>
    </location>
</feature>
<dbReference type="PROSITE" id="PS00027">
    <property type="entry name" value="HOMEOBOX_1"/>
    <property type="match status" value="1"/>
</dbReference>
<accession>A0A8H3DIK2</accession>
<dbReference type="GO" id="GO:0003677">
    <property type="term" value="F:DNA binding"/>
    <property type="evidence" value="ECO:0007669"/>
    <property type="project" value="UniProtKB-UniRule"/>
</dbReference>
<keyword evidence="3 4" id="KW-0539">Nucleus</keyword>
<sequence>MPCYRASRNKRTDSPQDTRWQPSQDDFELLLNMLFQSRIVCFPTKEERVAMANQLNVTERQVQVWCQNKRQKLRESGIGYSDPRAPGLVIAERGKVAPAHLALPPLPQLPTPPKSHRKLPKSRAVSEVTEPSQADDTEYLPRATRTRTRPITPIELAPVSNRLPILVASAAYTYTPPPPKRSELMLRYQSPGRQLLREIVRSSPPRESPIASSPPELSFDDDDEVESITTASEFSSPPPPSNLSNPSKPTWDFPIVTSASFQDRLATWAQNRFPEADLRLRSKSSDDLVKPVW</sequence>
<dbReference type="GO" id="GO:0000981">
    <property type="term" value="F:DNA-binding transcription factor activity, RNA polymerase II-specific"/>
    <property type="evidence" value="ECO:0007669"/>
    <property type="project" value="InterPro"/>
</dbReference>
<organism evidence="8 9">
    <name type="scientific">Rhizoctonia solani</name>
    <dbReference type="NCBI Taxonomy" id="456999"/>
    <lineage>
        <taxon>Eukaryota</taxon>
        <taxon>Fungi</taxon>
        <taxon>Dikarya</taxon>
        <taxon>Basidiomycota</taxon>
        <taxon>Agaricomycotina</taxon>
        <taxon>Agaricomycetes</taxon>
        <taxon>Cantharellales</taxon>
        <taxon>Ceratobasidiaceae</taxon>
        <taxon>Rhizoctonia</taxon>
    </lineage>
</organism>
<gene>
    <name evidence="8" type="ORF">RDB_LOCUS169954</name>
</gene>
<evidence type="ECO:0000256" key="3">
    <source>
        <dbReference type="ARBA" id="ARBA00023242"/>
    </source>
</evidence>
<comment type="caution">
    <text evidence="8">The sequence shown here is derived from an EMBL/GenBank/DDBJ whole genome shotgun (WGS) entry which is preliminary data.</text>
</comment>
<evidence type="ECO:0000313" key="8">
    <source>
        <dbReference type="EMBL" id="CAE6524511.1"/>
    </source>
</evidence>
<evidence type="ECO:0000313" key="9">
    <source>
        <dbReference type="Proteomes" id="UP000663843"/>
    </source>
</evidence>
<dbReference type="CDD" id="cd00086">
    <property type="entry name" value="homeodomain"/>
    <property type="match status" value="1"/>
</dbReference>
<evidence type="ECO:0000256" key="6">
    <source>
        <dbReference type="SAM" id="MobiDB-lite"/>
    </source>
</evidence>
<dbReference type="AlphaFoldDB" id="A0A8H3DIK2"/>
<dbReference type="Proteomes" id="UP000663843">
    <property type="component" value="Unassembled WGS sequence"/>
</dbReference>
<feature type="compositionally biased region" description="Pro residues" evidence="6">
    <location>
        <begin position="104"/>
        <end position="113"/>
    </location>
</feature>
<feature type="DNA-binding region" description="Homeobox" evidence="4">
    <location>
        <begin position="33"/>
        <end position="77"/>
    </location>
</feature>
<name>A0A8H3DIK2_9AGAM</name>
<evidence type="ECO:0000256" key="2">
    <source>
        <dbReference type="ARBA" id="ARBA00023155"/>
    </source>
</evidence>
<dbReference type="SUPFAM" id="SSF46689">
    <property type="entry name" value="Homeodomain-like"/>
    <property type="match status" value="1"/>
</dbReference>
<dbReference type="EMBL" id="CAJMWT010007315">
    <property type="protein sequence ID" value="CAE6524511.1"/>
    <property type="molecule type" value="Genomic_DNA"/>
</dbReference>
<evidence type="ECO:0000256" key="1">
    <source>
        <dbReference type="ARBA" id="ARBA00023125"/>
    </source>
</evidence>
<dbReference type="GO" id="GO:0005634">
    <property type="term" value="C:nucleus"/>
    <property type="evidence" value="ECO:0007669"/>
    <property type="project" value="UniProtKB-SubCell"/>
</dbReference>
<feature type="domain" description="Homeobox" evidence="7">
    <location>
        <begin position="31"/>
        <end position="76"/>
    </location>
</feature>
<dbReference type="InterPro" id="IPR009057">
    <property type="entry name" value="Homeodomain-like_sf"/>
</dbReference>
<keyword evidence="2 4" id="KW-0371">Homeobox</keyword>
<dbReference type="SMART" id="SM00389">
    <property type="entry name" value="HOX"/>
    <property type="match status" value="1"/>
</dbReference>
<proteinExistence type="predicted"/>
<dbReference type="Pfam" id="PF00046">
    <property type="entry name" value="Homeodomain"/>
    <property type="match status" value="1"/>
</dbReference>
<dbReference type="PROSITE" id="PS50071">
    <property type="entry name" value="HOMEOBOX_2"/>
    <property type="match status" value="1"/>
</dbReference>
<dbReference type="Gene3D" id="1.10.10.60">
    <property type="entry name" value="Homeodomain-like"/>
    <property type="match status" value="1"/>
</dbReference>
<protein>
    <recommendedName>
        <fullName evidence="7">Homeobox domain-containing protein</fullName>
    </recommendedName>
</protein>
<reference evidence="8" key="1">
    <citation type="submission" date="2021-01" db="EMBL/GenBank/DDBJ databases">
        <authorList>
            <person name="Kaushik A."/>
        </authorList>
    </citation>
    <scope>NUCLEOTIDE SEQUENCE</scope>
    <source>
        <strain evidence="8">AG2-2IIIB</strain>
    </source>
</reference>
<dbReference type="InterPro" id="IPR001356">
    <property type="entry name" value="HD"/>
</dbReference>
<evidence type="ECO:0000256" key="5">
    <source>
        <dbReference type="RuleBase" id="RU000682"/>
    </source>
</evidence>